<sequence>MFAQSSRRMLIIGSVFMLLPFVVLAQTDTLKISHQKAEELFLAHNLQLIAQRYNVEQAKAEVITAKLFDNPQFTYENVFYNPDTKKYFQTSSADGQGQYQAQLSQLFKLAGKRNKSIQLATTGLKVAEYEFADLVRTLRYTLRTNYHTIYYKQQSAAIYETELNSLKQFLGVYKVQLQKGNVAEKELLRIQSLLYTLQAEQAQVLNELEDVQTELRQLLGVGVTTVIVPDDQDEKFATDIVVTKITYASLLDSALVNRPDLNVAKTNIDYANINLKLQKAMGVPDLTISASYDLQGSYIKNYNGVGVSLSLPFFNRNQGVIKQAHSRIAQRKAETEVLDNQIKNELSASYQRALRLAALHKSVDPTFKENFKGLIEQVNLNFQKRNIGMLEFLDFYDSYKVNTLQLNSLTEDLLNTLEELNYLTATPFFNR</sequence>
<evidence type="ECO:0000313" key="3">
    <source>
        <dbReference type="Proteomes" id="UP000007590"/>
    </source>
</evidence>
<dbReference type="GO" id="GO:0015562">
    <property type="term" value="F:efflux transmembrane transporter activity"/>
    <property type="evidence" value="ECO:0007669"/>
    <property type="project" value="InterPro"/>
</dbReference>
<evidence type="ECO:0000256" key="1">
    <source>
        <dbReference type="ARBA" id="ARBA00007613"/>
    </source>
</evidence>
<proteinExistence type="inferred from homology"/>
<dbReference type="HOGENOM" id="CLU_012817_14_4_10"/>
<keyword evidence="3" id="KW-1185">Reference proteome</keyword>
<dbReference type="OrthoDB" id="9791261at2"/>
<dbReference type="PANTHER" id="PTHR30203">
    <property type="entry name" value="OUTER MEMBRANE CATION EFFLUX PROTEIN"/>
    <property type="match status" value="1"/>
</dbReference>
<dbReference type="InterPro" id="IPR003423">
    <property type="entry name" value="OMP_efflux"/>
</dbReference>
<protein>
    <submittedName>
        <fullName evidence="2">Outer membrane protein</fullName>
    </submittedName>
</protein>
<dbReference type="KEGG" id="scn:Solca_4394"/>
<organism evidence="2 3">
    <name type="scientific">Solitalea canadensis (strain ATCC 29591 / DSM 3403 / JCM 21819 / LMG 8368 / NBRC 15130 / NCIMB 12057 / USAM 9D)</name>
    <name type="common">Flexibacter canadensis</name>
    <dbReference type="NCBI Taxonomy" id="929556"/>
    <lineage>
        <taxon>Bacteria</taxon>
        <taxon>Pseudomonadati</taxon>
        <taxon>Bacteroidota</taxon>
        <taxon>Sphingobacteriia</taxon>
        <taxon>Sphingobacteriales</taxon>
        <taxon>Sphingobacteriaceae</taxon>
        <taxon>Solitalea</taxon>
    </lineage>
</organism>
<gene>
    <name evidence="2" type="ordered locus">Solca_4394</name>
</gene>
<dbReference type="Pfam" id="PF02321">
    <property type="entry name" value="OEP"/>
    <property type="match status" value="2"/>
</dbReference>
<name>H8KN51_SOLCM</name>
<reference evidence="2" key="1">
    <citation type="submission" date="2012-02" db="EMBL/GenBank/DDBJ databases">
        <title>The complete genome of Solitalea canadensis DSM 3403.</title>
        <authorList>
            <consortium name="US DOE Joint Genome Institute (JGI-PGF)"/>
            <person name="Lucas S."/>
            <person name="Copeland A."/>
            <person name="Lapidus A."/>
            <person name="Glavina del Rio T."/>
            <person name="Dalin E."/>
            <person name="Tice H."/>
            <person name="Bruce D."/>
            <person name="Goodwin L."/>
            <person name="Pitluck S."/>
            <person name="Peters L."/>
            <person name="Ovchinnikova G."/>
            <person name="Lu M."/>
            <person name="Kyrpides N."/>
            <person name="Mavromatis K."/>
            <person name="Ivanova N."/>
            <person name="Brettin T."/>
            <person name="Detter J.C."/>
            <person name="Han C."/>
            <person name="Larimer F."/>
            <person name="Land M."/>
            <person name="Hauser L."/>
            <person name="Markowitz V."/>
            <person name="Cheng J.-F."/>
            <person name="Hugenholtz P."/>
            <person name="Woyke T."/>
            <person name="Wu D."/>
            <person name="Spring S."/>
            <person name="Schroeder M."/>
            <person name="Kopitz M."/>
            <person name="Brambilla E."/>
            <person name="Klenk H.-P."/>
            <person name="Eisen J.A."/>
        </authorList>
    </citation>
    <scope>NUCLEOTIDE SEQUENCE</scope>
    <source>
        <strain evidence="2">DSM 3403</strain>
    </source>
</reference>
<dbReference type="Gene3D" id="1.20.1600.10">
    <property type="entry name" value="Outer membrane efflux proteins (OEP)"/>
    <property type="match status" value="1"/>
</dbReference>
<dbReference type="SUPFAM" id="SSF56954">
    <property type="entry name" value="Outer membrane efflux proteins (OEP)"/>
    <property type="match status" value="1"/>
</dbReference>
<comment type="similarity">
    <text evidence="1">Belongs to the outer membrane factor (OMF) (TC 1.B.17) family.</text>
</comment>
<dbReference type="PANTHER" id="PTHR30203:SF23">
    <property type="entry name" value="OUTER MEMBRANE EFFLUX PROTEIN"/>
    <property type="match status" value="1"/>
</dbReference>
<evidence type="ECO:0000313" key="2">
    <source>
        <dbReference type="EMBL" id="AFD09384.1"/>
    </source>
</evidence>
<dbReference type="InterPro" id="IPR010131">
    <property type="entry name" value="MdtP/NodT-like"/>
</dbReference>
<dbReference type="STRING" id="929556.Solca_4394"/>
<dbReference type="Proteomes" id="UP000007590">
    <property type="component" value="Chromosome"/>
</dbReference>
<dbReference type="AlphaFoldDB" id="H8KN51"/>
<dbReference type="EMBL" id="CP003349">
    <property type="protein sequence ID" value="AFD09384.1"/>
    <property type="molecule type" value="Genomic_DNA"/>
</dbReference>
<accession>H8KN51</accession>
<dbReference type="eggNOG" id="COG1538">
    <property type="taxonomic scope" value="Bacteria"/>
</dbReference>